<evidence type="ECO:0000256" key="1">
    <source>
        <dbReference type="ARBA" id="ARBA00022553"/>
    </source>
</evidence>
<evidence type="ECO:0000313" key="5">
    <source>
        <dbReference type="Proteomes" id="UP000695802"/>
    </source>
</evidence>
<name>A0ABS3AYH6_9XANT</name>
<evidence type="ECO:0000259" key="3">
    <source>
        <dbReference type="PROSITE" id="PS50110"/>
    </source>
</evidence>
<accession>A0ABS3AYH6</accession>
<dbReference type="PROSITE" id="PS50110">
    <property type="entry name" value="RESPONSE_REGULATORY"/>
    <property type="match status" value="1"/>
</dbReference>
<dbReference type="InterPro" id="IPR011006">
    <property type="entry name" value="CheY-like_superfamily"/>
</dbReference>
<feature type="modified residue" description="4-aspartylphosphate" evidence="2">
    <location>
        <position position="54"/>
    </location>
</feature>
<reference evidence="4 5" key="1">
    <citation type="submission" date="2021-02" db="EMBL/GenBank/DDBJ databases">
        <title>Taxonomically Unique Crown Gall-Associated Xanthomonas Stains Have Deficiency in Virulence Repertories.</title>
        <authorList>
            <person name="Mafakheri H."/>
            <person name="Taghavi S.M."/>
            <person name="Dimkic I."/>
            <person name="Nemanja K."/>
            <person name="Osdaghi E."/>
        </authorList>
    </citation>
    <scope>NUCLEOTIDE SEQUENCE [LARGE SCALE GENOMIC DNA]</scope>
    <source>
        <strain evidence="4 5">FX4</strain>
    </source>
</reference>
<dbReference type="PANTHER" id="PTHR44591">
    <property type="entry name" value="STRESS RESPONSE REGULATOR PROTEIN 1"/>
    <property type="match status" value="1"/>
</dbReference>
<keyword evidence="5" id="KW-1185">Reference proteome</keyword>
<dbReference type="SMART" id="SM00448">
    <property type="entry name" value="REC"/>
    <property type="match status" value="1"/>
</dbReference>
<feature type="domain" description="Response regulatory" evidence="3">
    <location>
        <begin position="5"/>
        <end position="117"/>
    </location>
</feature>
<dbReference type="RefSeq" id="WP_206228926.1">
    <property type="nucleotide sequence ID" value="NZ_JAFIWB010000002.1"/>
</dbReference>
<evidence type="ECO:0000256" key="2">
    <source>
        <dbReference type="PROSITE-ProRule" id="PRU00169"/>
    </source>
</evidence>
<dbReference type="Pfam" id="PF00072">
    <property type="entry name" value="Response_reg"/>
    <property type="match status" value="1"/>
</dbReference>
<dbReference type="InterPro" id="IPR001789">
    <property type="entry name" value="Sig_transdc_resp-reg_receiver"/>
</dbReference>
<gene>
    <name evidence="4" type="ORF">JR064_04470</name>
</gene>
<comment type="caution">
    <text evidence="4">The sequence shown here is derived from an EMBL/GenBank/DDBJ whole genome shotgun (WGS) entry which is preliminary data.</text>
</comment>
<organism evidence="4 5">
    <name type="scientific">Xanthomonas bonasiae</name>
    <dbReference type="NCBI Taxonomy" id="2810351"/>
    <lineage>
        <taxon>Bacteria</taxon>
        <taxon>Pseudomonadati</taxon>
        <taxon>Pseudomonadota</taxon>
        <taxon>Gammaproteobacteria</taxon>
        <taxon>Lysobacterales</taxon>
        <taxon>Lysobacteraceae</taxon>
        <taxon>Xanthomonas</taxon>
    </lineage>
</organism>
<dbReference type="EMBL" id="JAFIWB010000002">
    <property type="protein sequence ID" value="MBN6101420.1"/>
    <property type="molecule type" value="Genomic_DNA"/>
</dbReference>
<sequence length="119" mass="12711">MTTRRILYVEDDALLRMVTVLALKDAGFDALEAVNGIQAQAELASGRFDCVISDISMPGGVSGIEVVRTAQAMNPACVAILLSGYALSQLPPLPPTARFLSKPYRMHELLGTLDPEGHA</sequence>
<evidence type="ECO:0000313" key="4">
    <source>
        <dbReference type="EMBL" id="MBN6101420.1"/>
    </source>
</evidence>
<protein>
    <submittedName>
        <fullName evidence="4">Response regulator</fullName>
    </submittedName>
</protein>
<proteinExistence type="predicted"/>
<dbReference type="PANTHER" id="PTHR44591:SF21">
    <property type="entry name" value="TWO-COMPONENT RESPONSE REGULATOR"/>
    <property type="match status" value="1"/>
</dbReference>
<keyword evidence="1 2" id="KW-0597">Phosphoprotein</keyword>
<dbReference type="Gene3D" id="3.40.50.2300">
    <property type="match status" value="1"/>
</dbReference>
<dbReference type="InterPro" id="IPR050595">
    <property type="entry name" value="Bact_response_regulator"/>
</dbReference>
<dbReference type="SUPFAM" id="SSF52172">
    <property type="entry name" value="CheY-like"/>
    <property type="match status" value="1"/>
</dbReference>
<dbReference type="Proteomes" id="UP000695802">
    <property type="component" value="Unassembled WGS sequence"/>
</dbReference>